<keyword evidence="6" id="KW-0479">Metal-binding</keyword>
<evidence type="ECO:0000256" key="11">
    <source>
        <dbReference type="ARBA" id="ARBA00049244"/>
    </source>
</evidence>
<dbReference type="SUPFAM" id="SSF48019">
    <property type="entry name" value="post-AAA+ oligomerization domain-like"/>
    <property type="match status" value="1"/>
</dbReference>
<keyword evidence="10" id="KW-0239">DNA-directed DNA polymerase</keyword>
<dbReference type="PANTHER" id="PTHR11669">
    <property type="entry name" value="REPLICATION FACTOR C / DNA POLYMERASE III GAMMA-TAU SUBUNIT"/>
    <property type="match status" value="1"/>
</dbReference>
<dbReference type="Pfam" id="PF22608">
    <property type="entry name" value="DNAX_ATPase_lid"/>
    <property type="match status" value="1"/>
</dbReference>
<accession>A0ABW2V724</accession>
<dbReference type="EMBL" id="JBHTGQ010000030">
    <property type="protein sequence ID" value="MFC7750865.1"/>
    <property type="molecule type" value="Genomic_DNA"/>
</dbReference>
<dbReference type="NCBIfam" id="TIGR02397">
    <property type="entry name" value="dnaX_nterm"/>
    <property type="match status" value="1"/>
</dbReference>
<sequence>MAHVALYRAWRPQSFADMVGQRHIVRTLQNALREGRTTHAYLFAGPRGTGKTTTAKILAKAVNCRQGQVDEPCNECDACRGIADGSVLDVLEIDAASNRGVEEIREIRDKVKFAPTDVRRKVYIIDEVHMLTTEAFNALLKTLEEPPPHVMFILATTEPHKLPATIISRCQRYDFKRVSLEEQVGRLAAICAAEGVEAEKEALDYVARLSDGGMRDALSILDQVIAYTGGRVTLADAVAMTGGLETERFAALADALHRRNVGDALRIVEEWMQEGKSAEQCLENLIYYFRDLLVIATVPNAAGLTERITDAEAMKPWAERFAPARLFAMIDLLNRYQADMKFAAQPQTMFEVAIMKLCLEQDAAPPAAGAAGSSGSAPLPAGAGAALPPSEGDPSGLVRQLLQRIDKLEQQLASVMRDGAARPAESQRQAPARSSVWGSSSNGAVKRKPVKLDAFVQAADSETFRRIASQWAQVLGQVKQRKVTLHAWLKESELVSATDEAVLLAFGVPIHRETVDKPANREFIEEVMQSAYNRKLRLVCVMRNEWNEALAQHGGAGASGGGQTPPAGGEGLSADNLLQYESEAPKSPEKDWLNETIGLFGEELVVIRDGEE</sequence>
<dbReference type="InterPro" id="IPR027417">
    <property type="entry name" value="P-loop_NTPase"/>
</dbReference>
<dbReference type="GO" id="GO:0003887">
    <property type="term" value="F:DNA-directed DNA polymerase activity"/>
    <property type="evidence" value="ECO:0007669"/>
    <property type="project" value="UniProtKB-EC"/>
</dbReference>
<dbReference type="InterPro" id="IPR045085">
    <property type="entry name" value="HLD_clamp_pol_III_gamma_tau"/>
</dbReference>
<comment type="catalytic activity">
    <reaction evidence="11">
        <text>DNA(n) + a 2'-deoxyribonucleoside 5'-triphosphate = DNA(n+1) + diphosphate</text>
        <dbReference type="Rhea" id="RHEA:22508"/>
        <dbReference type="Rhea" id="RHEA-COMP:17339"/>
        <dbReference type="Rhea" id="RHEA-COMP:17340"/>
        <dbReference type="ChEBI" id="CHEBI:33019"/>
        <dbReference type="ChEBI" id="CHEBI:61560"/>
        <dbReference type="ChEBI" id="CHEBI:173112"/>
        <dbReference type="EC" id="2.7.7.7"/>
    </reaction>
</comment>
<dbReference type="InterPro" id="IPR012763">
    <property type="entry name" value="DNA_pol_III_sug/sutau_N"/>
</dbReference>
<keyword evidence="9" id="KW-0067">ATP-binding</keyword>
<dbReference type="Gene3D" id="1.20.272.10">
    <property type="match status" value="1"/>
</dbReference>
<feature type="compositionally biased region" description="Low complexity" evidence="12">
    <location>
        <begin position="367"/>
        <end position="390"/>
    </location>
</feature>
<name>A0ABW2V724_9BACL</name>
<evidence type="ECO:0000256" key="3">
    <source>
        <dbReference type="ARBA" id="ARBA00022679"/>
    </source>
</evidence>
<evidence type="ECO:0000259" key="13">
    <source>
        <dbReference type="SMART" id="SM00382"/>
    </source>
</evidence>
<evidence type="ECO:0000256" key="1">
    <source>
        <dbReference type="ARBA" id="ARBA00006360"/>
    </source>
</evidence>
<dbReference type="Pfam" id="PF13177">
    <property type="entry name" value="DNA_pol3_delta2"/>
    <property type="match status" value="1"/>
</dbReference>
<evidence type="ECO:0000313" key="14">
    <source>
        <dbReference type="EMBL" id="MFC7750865.1"/>
    </source>
</evidence>
<evidence type="ECO:0000256" key="5">
    <source>
        <dbReference type="ARBA" id="ARBA00022705"/>
    </source>
</evidence>
<dbReference type="EC" id="2.7.7.7" evidence="2"/>
<keyword evidence="5" id="KW-0235">DNA replication</keyword>
<evidence type="ECO:0000313" key="15">
    <source>
        <dbReference type="Proteomes" id="UP001596528"/>
    </source>
</evidence>
<keyword evidence="15" id="KW-1185">Reference proteome</keyword>
<evidence type="ECO:0000256" key="12">
    <source>
        <dbReference type="SAM" id="MobiDB-lite"/>
    </source>
</evidence>
<dbReference type="Proteomes" id="UP001596528">
    <property type="component" value="Unassembled WGS sequence"/>
</dbReference>
<protein>
    <recommendedName>
        <fullName evidence="2">DNA-directed DNA polymerase</fullName>
        <ecNumber evidence="2">2.7.7.7</ecNumber>
    </recommendedName>
</protein>
<dbReference type="RefSeq" id="WP_138790681.1">
    <property type="nucleotide sequence ID" value="NZ_JBHTGQ010000030.1"/>
</dbReference>
<evidence type="ECO:0000256" key="4">
    <source>
        <dbReference type="ARBA" id="ARBA00022695"/>
    </source>
</evidence>
<dbReference type="InterPro" id="IPR050238">
    <property type="entry name" value="DNA_Rep/Repair_Clamp_Loader"/>
</dbReference>
<evidence type="ECO:0000256" key="10">
    <source>
        <dbReference type="ARBA" id="ARBA00022932"/>
    </source>
</evidence>
<dbReference type="PRINTS" id="PR00300">
    <property type="entry name" value="CLPPROTEASEA"/>
</dbReference>
<keyword evidence="8" id="KW-0862">Zinc</keyword>
<feature type="region of interest" description="Disordered" evidence="12">
    <location>
        <begin position="554"/>
        <end position="593"/>
    </location>
</feature>
<dbReference type="InterPro" id="IPR022754">
    <property type="entry name" value="DNA_pol_III_gamma-3"/>
</dbReference>
<organism evidence="14 15">
    <name type="scientific">Paenibacillus thermoaerophilus</name>
    <dbReference type="NCBI Taxonomy" id="1215385"/>
    <lineage>
        <taxon>Bacteria</taxon>
        <taxon>Bacillati</taxon>
        <taxon>Bacillota</taxon>
        <taxon>Bacilli</taxon>
        <taxon>Bacillales</taxon>
        <taxon>Paenibacillaceae</taxon>
        <taxon>Paenibacillus</taxon>
    </lineage>
</organism>
<feature type="domain" description="AAA+ ATPase" evidence="13">
    <location>
        <begin position="37"/>
        <end position="179"/>
    </location>
</feature>
<comment type="caution">
    <text evidence="14">The sequence shown here is derived from an EMBL/GenBank/DDBJ whole genome shotgun (WGS) entry which is preliminary data.</text>
</comment>
<gene>
    <name evidence="14" type="primary">dnaX</name>
    <name evidence="14" type="ORF">ACFQWB_13135</name>
</gene>
<dbReference type="CDD" id="cd00009">
    <property type="entry name" value="AAA"/>
    <property type="match status" value="1"/>
</dbReference>
<keyword evidence="4 14" id="KW-0548">Nucleotidyltransferase</keyword>
<feature type="compositionally biased region" description="Basic and acidic residues" evidence="12">
    <location>
        <begin position="583"/>
        <end position="593"/>
    </location>
</feature>
<dbReference type="Pfam" id="PF12169">
    <property type="entry name" value="DNA_pol3_gamma3"/>
    <property type="match status" value="1"/>
</dbReference>
<dbReference type="SUPFAM" id="SSF52540">
    <property type="entry name" value="P-loop containing nucleoside triphosphate hydrolases"/>
    <property type="match status" value="1"/>
</dbReference>
<dbReference type="PANTHER" id="PTHR11669:SF0">
    <property type="entry name" value="PROTEIN STICHEL-LIKE 2"/>
    <property type="match status" value="1"/>
</dbReference>
<dbReference type="CDD" id="cd18137">
    <property type="entry name" value="HLD_clamp_pol_III_gamma_tau"/>
    <property type="match status" value="1"/>
</dbReference>
<keyword evidence="7" id="KW-0547">Nucleotide-binding</keyword>
<feature type="compositionally biased region" description="Gly residues" evidence="12">
    <location>
        <begin position="554"/>
        <end position="571"/>
    </location>
</feature>
<evidence type="ECO:0000256" key="2">
    <source>
        <dbReference type="ARBA" id="ARBA00012417"/>
    </source>
</evidence>
<keyword evidence="3 14" id="KW-0808">Transferase</keyword>
<dbReference type="InterPro" id="IPR001270">
    <property type="entry name" value="ClpA/B"/>
</dbReference>
<dbReference type="NCBIfam" id="NF004046">
    <property type="entry name" value="PRK05563.1"/>
    <property type="match status" value="1"/>
</dbReference>
<dbReference type="InterPro" id="IPR008921">
    <property type="entry name" value="DNA_pol3_clamp-load_cplx_C"/>
</dbReference>
<evidence type="ECO:0000256" key="7">
    <source>
        <dbReference type="ARBA" id="ARBA00022741"/>
    </source>
</evidence>
<dbReference type="SMART" id="SM00382">
    <property type="entry name" value="AAA"/>
    <property type="match status" value="1"/>
</dbReference>
<evidence type="ECO:0000256" key="6">
    <source>
        <dbReference type="ARBA" id="ARBA00022723"/>
    </source>
</evidence>
<evidence type="ECO:0000256" key="9">
    <source>
        <dbReference type="ARBA" id="ARBA00022840"/>
    </source>
</evidence>
<dbReference type="InterPro" id="IPR003593">
    <property type="entry name" value="AAA+_ATPase"/>
</dbReference>
<dbReference type="Gene3D" id="1.10.8.60">
    <property type="match status" value="1"/>
</dbReference>
<dbReference type="Gene3D" id="3.40.50.300">
    <property type="entry name" value="P-loop containing nucleotide triphosphate hydrolases"/>
    <property type="match status" value="1"/>
</dbReference>
<evidence type="ECO:0000256" key="8">
    <source>
        <dbReference type="ARBA" id="ARBA00022833"/>
    </source>
</evidence>
<feature type="region of interest" description="Disordered" evidence="12">
    <location>
        <begin position="416"/>
        <end position="444"/>
    </location>
</feature>
<reference evidence="15" key="1">
    <citation type="journal article" date="2019" name="Int. J. Syst. Evol. Microbiol.">
        <title>The Global Catalogue of Microorganisms (GCM) 10K type strain sequencing project: providing services to taxonomists for standard genome sequencing and annotation.</title>
        <authorList>
            <consortium name="The Broad Institute Genomics Platform"/>
            <consortium name="The Broad Institute Genome Sequencing Center for Infectious Disease"/>
            <person name="Wu L."/>
            <person name="Ma J."/>
        </authorList>
    </citation>
    <scope>NUCLEOTIDE SEQUENCE [LARGE SCALE GENOMIC DNA]</scope>
    <source>
        <strain evidence="15">JCM 18657</strain>
    </source>
</reference>
<comment type="similarity">
    <text evidence="1">Belongs to the DnaX/STICHEL family.</text>
</comment>
<proteinExistence type="inferred from homology"/>
<feature type="region of interest" description="Disordered" evidence="12">
    <location>
        <begin position="367"/>
        <end position="396"/>
    </location>
</feature>